<dbReference type="GO" id="GO:0004674">
    <property type="term" value="F:protein serine/threonine kinase activity"/>
    <property type="evidence" value="ECO:0007669"/>
    <property type="project" value="UniProtKB-KW"/>
</dbReference>
<evidence type="ECO:0000313" key="8">
    <source>
        <dbReference type="Proteomes" id="UP000215335"/>
    </source>
</evidence>
<dbReference type="EMBL" id="NNAY01002332">
    <property type="protein sequence ID" value="OXU21531.1"/>
    <property type="molecule type" value="Genomic_DNA"/>
</dbReference>
<evidence type="ECO:0000256" key="1">
    <source>
        <dbReference type="ARBA" id="ARBA00022527"/>
    </source>
</evidence>
<dbReference type="Gene3D" id="1.10.510.10">
    <property type="entry name" value="Transferase(Phosphotransferase) domain 1"/>
    <property type="match status" value="1"/>
</dbReference>
<proteinExistence type="predicted"/>
<keyword evidence="1" id="KW-0723">Serine/threonine-protein kinase</keyword>
<evidence type="ECO:0000259" key="6">
    <source>
        <dbReference type="PROSITE" id="PS50011"/>
    </source>
</evidence>
<sequence>MKQVVNYKSVLLKTIRKILIENGTNSDGLTVSKQPVVQIDSKNFDTYSEDSFTFMQPTDRVHKKITSSNLSIQVITSNELKFMNKILGKGGQGTVFKIACALSYLHLQPVPIIHRNIKPNNVLVNENLLVKICDLGLANSKAIDESLQSTRNSIQGTYLFMEPEILMGREKATTQSDVWSFACTITSLYIESPIWDMDGLFG</sequence>
<dbReference type="InterPro" id="IPR000719">
    <property type="entry name" value="Prot_kinase_dom"/>
</dbReference>
<dbReference type="SUPFAM" id="SSF56112">
    <property type="entry name" value="Protein kinase-like (PK-like)"/>
    <property type="match status" value="1"/>
</dbReference>
<dbReference type="STRING" id="543379.A0A232ET48"/>
<keyword evidence="2" id="KW-0808">Transferase</keyword>
<dbReference type="AlphaFoldDB" id="A0A232ET48"/>
<dbReference type="PROSITE" id="PS50011">
    <property type="entry name" value="PROTEIN_KINASE_DOM"/>
    <property type="match status" value="1"/>
</dbReference>
<keyword evidence="5" id="KW-0067">ATP-binding</keyword>
<feature type="domain" description="Protein kinase" evidence="6">
    <location>
        <begin position="1"/>
        <end position="202"/>
    </location>
</feature>
<dbReference type="InterPro" id="IPR011009">
    <property type="entry name" value="Kinase-like_dom_sf"/>
</dbReference>
<evidence type="ECO:0000256" key="2">
    <source>
        <dbReference type="ARBA" id="ARBA00022679"/>
    </source>
</evidence>
<reference evidence="7 8" key="1">
    <citation type="journal article" date="2017" name="Curr. Biol.">
        <title>The Evolution of Venom by Co-option of Single-Copy Genes.</title>
        <authorList>
            <person name="Martinson E.O."/>
            <person name="Mrinalini"/>
            <person name="Kelkar Y.D."/>
            <person name="Chang C.H."/>
            <person name="Werren J.H."/>
        </authorList>
    </citation>
    <scope>NUCLEOTIDE SEQUENCE [LARGE SCALE GENOMIC DNA]</scope>
    <source>
        <strain evidence="7 8">Alberta</strain>
        <tissue evidence="7">Whole body</tissue>
    </source>
</reference>
<evidence type="ECO:0000313" key="7">
    <source>
        <dbReference type="EMBL" id="OXU21531.1"/>
    </source>
</evidence>
<keyword evidence="4" id="KW-0418">Kinase</keyword>
<dbReference type="SMART" id="SM00220">
    <property type="entry name" value="S_TKc"/>
    <property type="match status" value="1"/>
</dbReference>
<evidence type="ECO:0000256" key="5">
    <source>
        <dbReference type="ARBA" id="ARBA00022840"/>
    </source>
</evidence>
<keyword evidence="8" id="KW-1185">Reference proteome</keyword>
<organism evidence="7 8">
    <name type="scientific">Trichomalopsis sarcophagae</name>
    <dbReference type="NCBI Taxonomy" id="543379"/>
    <lineage>
        <taxon>Eukaryota</taxon>
        <taxon>Metazoa</taxon>
        <taxon>Ecdysozoa</taxon>
        <taxon>Arthropoda</taxon>
        <taxon>Hexapoda</taxon>
        <taxon>Insecta</taxon>
        <taxon>Pterygota</taxon>
        <taxon>Neoptera</taxon>
        <taxon>Endopterygota</taxon>
        <taxon>Hymenoptera</taxon>
        <taxon>Apocrita</taxon>
        <taxon>Proctotrupomorpha</taxon>
        <taxon>Chalcidoidea</taxon>
        <taxon>Pteromalidae</taxon>
        <taxon>Pteromalinae</taxon>
        <taxon>Trichomalopsis</taxon>
    </lineage>
</organism>
<dbReference type="PANTHER" id="PTHR11584:SF369">
    <property type="entry name" value="MITOGEN-ACTIVATED PROTEIN KINASE KINASE KINASE 19-RELATED"/>
    <property type="match status" value="1"/>
</dbReference>
<dbReference type="Pfam" id="PF00069">
    <property type="entry name" value="Pkinase"/>
    <property type="match status" value="1"/>
</dbReference>
<dbReference type="PANTHER" id="PTHR11584">
    <property type="entry name" value="SERINE/THREONINE PROTEIN KINASE"/>
    <property type="match status" value="1"/>
</dbReference>
<protein>
    <recommendedName>
        <fullName evidence="6">Protein kinase domain-containing protein</fullName>
    </recommendedName>
</protein>
<accession>A0A232ET48</accession>
<dbReference type="GO" id="GO:0005524">
    <property type="term" value="F:ATP binding"/>
    <property type="evidence" value="ECO:0007669"/>
    <property type="project" value="UniProtKB-KW"/>
</dbReference>
<evidence type="ECO:0000256" key="4">
    <source>
        <dbReference type="ARBA" id="ARBA00022777"/>
    </source>
</evidence>
<gene>
    <name evidence="7" type="ORF">TSAR_013811</name>
</gene>
<dbReference type="OrthoDB" id="7700243at2759"/>
<evidence type="ECO:0000256" key="3">
    <source>
        <dbReference type="ARBA" id="ARBA00022741"/>
    </source>
</evidence>
<comment type="caution">
    <text evidence="7">The sequence shown here is derived from an EMBL/GenBank/DDBJ whole genome shotgun (WGS) entry which is preliminary data.</text>
</comment>
<keyword evidence="3" id="KW-0547">Nucleotide-binding</keyword>
<name>A0A232ET48_9HYME</name>
<dbReference type="Proteomes" id="UP000215335">
    <property type="component" value="Unassembled WGS sequence"/>
</dbReference>